<reference evidence="2 3" key="1">
    <citation type="submission" date="2018-11" db="EMBL/GenBank/DDBJ databases">
        <title>Genomes From Bacteria Associated with the Canine Oral Cavity: a Test Case for Automated Genome-Based Taxonomic Assignment.</title>
        <authorList>
            <person name="Coil D.A."/>
            <person name="Jospin G."/>
            <person name="Darling A.E."/>
            <person name="Wallis C."/>
            <person name="Davis I.J."/>
            <person name="Harris S."/>
            <person name="Eisen J.A."/>
            <person name="Holcombe L.J."/>
            <person name="O'Flynn C."/>
        </authorList>
    </citation>
    <scope>NUCLEOTIDE SEQUENCE [LARGE SCALE GENOMIC DNA]</scope>
    <source>
        <strain evidence="2 3">COT-280</strain>
    </source>
</reference>
<dbReference type="GO" id="GO:0003677">
    <property type="term" value="F:DNA binding"/>
    <property type="evidence" value="ECO:0007669"/>
    <property type="project" value="UniProtKB-KW"/>
</dbReference>
<dbReference type="OrthoDB" id="5524454at2"/>
<dbReference type="STRING" id="1121352.GCA_000620925_00976"/>
<dbReference type="InterPro" id="IPR001387">
    <property type="entry name" value="Cro/C1-type_HTH"/>
</dbReference>
<dbReference type="InterPro" id="IPR010982">
    <property type="entry name" value="Lambda_DNA-bd_dom_sf"/>
</dbReference>
<keyword evidence="3" id="KW-1185">Reference proteome</keyword>
<dbReference type="Proteomes" id="UP000269923">
    <property type="component" value="Unassembled WGS sequence"/>
</dbReference>
<dbReference type="SUPFAM" id="SSF47413">
    <property type="entry name" value="lambda repressor-like DNA-binding domains"/>
    <property type="match status" value="1"/>
</dbReference>
<dbReference type="PANTHER" id="PTHR46797">
    <property type="entry name" value="HTH-TYPE TRANSCRIPTIONAL REGULATOR"/>
    <property type="match status" value="1"/>
</dbReference>
<evidence type="ECO:0000313" key="2">
    <source>
        <dbReference type="EMBL" id="RRD90753.1"/>
    </source>
</evidence>
<dbReference type="GO" id="GO:0003700">
    <property type="term" value="F:DNA-binding transcription factor activity"/>
    <property type="evidence" value="ECO:0007669"/>
    <property type="project" value="TreeGrafter"/>
</dbReference>
<dbReference type="PROSITE" id="PS50943">
    <property type="entry name" value="HTH_CROC1"/>
    <property type="match status" value="1"/>
</dbReference>
<sequence>MEINEKVRTLREIKRFSQEEMAAKLGMSVNGYAKIERGKRRLDIPKLEQIAAVFGMDVADLITADTDTVYIARQNRLKDFQDLKQSVVCLINQDSPNHHTYYNGAEELLHEIKNLKQELAYQQELMSQKQRHFDELAAAQQREIDLLRDLLATLKNQLPAGETAA</sequence>
<evidence type="ECO:0000256" key="1">
    <source>
        <dbReference type="ARBA" id="ARBA00023125"/>
    </source>
</evidence>
<dbReference type="SMART" id="SM00530">
    <property type="entry name" value="HTH_XRE"/>
    <property type="match status" value="1"/>
</dbReference>
<dbReference type="RefSeq" id="WP_027021826.1">
    <property type="nucleotide sequence ID" value="NZ_CP059563.1"/>
</dbReference>
<dbReference type="Gene3D" id="1.10.260.40">
    <property type="entry name" value="lambda repressor-like DNA-binding domains"/>
    <property type="match status" value="1"/>
</dbReference>
<dbReference type="PANTHER" id="PTHR46797:SF1">
    <property type="entry name" value="METHYLPHOSPHONATE SYNTHASE"/>
    <property type="match status" value="1"/>
</dbReference>
<dbReference type="CDD" id="cd00093">
    <property type="entry name" value="HTH_XRE"/>
    <property type="match status" value="1"/>
</dbReference>
<name>A0A3P2AAV8_9NEIS</name>
<accession>A0A3P2AAV8</accession>
<keyword evidence="1" id="KW-0238">DNA-binding</keyword>
<dbReference type="AlphaFoldDB" id="A0A3P2AAV8"/>
<dbReference type="InterPro" id="IPR050807">
    <property type="entry name" value="TransReg_Diox_bact_type"/>
</dbReference>
<evidence type="ECO:0000313" key="3">
    <source>
        <dbReference type="Proteomes" id="UP000269923"/>
    </source>
</evidence>
<organism evidence="2 3">
    <name type="scientific">Conchiformibius steedae</name>
    <dbReference type="NCBI Taxonomy" id="153493"/>
    <lineage>
        <taxon>Bacteria</taxon>
        <taxon>Pseudomonadati</taxon>
        <taxon>Pseudomonadota</taxon>
        <taxon>Betaproteobacteria</taxon>
        <taxon>Neisseriales</taxon>
        <taxon>Neisseriaceae</taxon>
        <taxon>Conchiformibius</taxon>
    </lineage>
</organism>
<dbReference type="Pfam" id="PF01381">
    <property type="entry name" value="HTH_3"/>
    <property type="match status" value="1"/>
</dbReference>
<comment type="caution">
    <text evidence="2">The sequence shown here is derived from an EMBL/GenBank/DDBJ whole genome shotgun (WGS) entry which is preliminary data.</text>
</comment>
<dbReference type="GO" id="GO:0005829">
    <property type="term" value="C:cytosol"/>
    <property type="evidence" value="ECO:0007669"/>
    <property type="project" value="TreeGrafter"/>
</dbReference>
<protein>
    <submittedName>
        <fullName evidence="2">XRE family transcriptional regulator</fullName>
    </submittedName>
</protein>
<dbReference type="EMBL" id="RQYC01000004">
    <property type="protein sequence ID" value="RRD90753.1"/>
    <property type="molecule type" value="Genomic_DNA"/>
</dbReference>
<proteinExistence type="predicted"/>
<gene>
    <name evidence="2" type="ORF">EII21_03855</name>
</gene>